<accession>A0ABY9CIC4</accession>
<evidence type="ECO:0000256" key="7">
    <source>
        <dbReference type="ARBA" id="ARBA00023136"/>
    </source>
</evidence>
<gene>
    <name evidence="12" type="ORF">VitviT2T_013977</name>
</gene>
<dbReference type="PANTHER" id="PTHR48063">
    <property type="entry name" value="LRR RECEPTOR-LIKE KINASE"/>
    <property type="match status" value="1"/>
</dbReference>
<evidence type="ECO:0000256" key="3">
    <source>
        <dbReference type="ARBA" id="ARBA00022692"/>
    </source>
</evidence>
<keyword evidence="4 10" id="KW-0732">Signal</keyword>
<dbReference type="Pfam" id="PF08263">
    <property type="entry name" value="LRRNT_2"/>
    <property type="match status" value="1"/>
</dbReference>
<name>A0ABY9CIC4_VITVI</name>
<dbReference type="PANTHER" id="PTHR48063:SF35">
    <property type="entry name" value="RECEPTOR-LIKE PROTEIN 12"/>
    <property type="match status" value="1"/>
</dbReference>
<feature type="signal peptide" evidence="10">
    <location>
        <begin position="1"/>
        <end position="25"/>
    </location>
</feature>
<dbReference type="Proteomes" id="UP001227230">
    <property type="component" value="Chromosome 9"/>
</dbReference>
<evidence type="ECO:0000256" key="2">
    <source>
        <dbReference type="ARBA" id="ARBA00022614"/>
    </source>
</evidence>
<evidence type="ECO:0000256" key="8">
    <source>
        <dbReference type="ARBA" id="ARBA00023170"/>
    </source>
</evidence>
<evidence type="ECO:0000256" key="1">
    <source>
        <dbReference type="ARBA" id="ARBA00004479"/>
    </source>
</evidence>
<evidence type="ECO:0000313" key="12">
    <source>
        <dbReference type="EMBL" id="WJZ95188.1"/>
    </source>
</evidence>
<comment type="subcellular location">
    <subcellularLocation>
        <location evidence="1">Membrane</location>
        <topology evidence="1">Single-pass type I membrane protein</topology>
    </subcellularLocation>
</comment>
<evidence type="ECO:0000259" key="11">
    <source>
        <dbReference type="Pfam" id="PF08263"/>
    </source>
</evidence>
<sequence length="216" mass="24676">MVRLSCKCLAWVWLLLLVHKHPIRALGGCIERERRGLLEFKAFLMLNNEDPDLLLPSWVDDESSNCCEWERVGCDPITGQVTGLFLNNTRQISSLKDLSAPKWLEYHTNDKYWLLNASLFLPFGELRNLDLSANSFDGCIEFEGFEKLSSLKTLEVLNISSNEFDNNIIGSLKAITSLKILVMRKIGLYGSFLIRGNVSLLLYFDLQSYVQCIFIT</sequence>
<evidence type="ECO:0000256" key="10">
    <source>
        <dbReference type="SAM" id="SignalP"/>
    </source>
</evidence>
<dbReference type="SUPFAM" id="SSF52058">
    <property type="entry name" value="L domain-like"/>
    <property type="match status" value="1"/>
</dbReference>
<keyword evidence="3" id="KW-0812">Transmembrane</keyword>
<keyword evidence="13" id="KW-1185">Reference proteome</keyword>
<keyword evidence="5" id="KW-0677">Repeat</keyword>
<feature type="chain" id="PRO_5045976733" description="Leucine-rich repeat-containing N-terminal plant-type domain-containing protein" evidence="10">
    <location>
        <begin position="26"/>
        <end position="216"/>
    </location>
</feature>
<keyword evidence="9" id="KW-0325">Glycoprotein</keyword>
<evidence type="ECO:0000313" key="13">
    <source>
        <dbReference type="Proteomes" id="UP001227230"/>
    </source>
</evidence>
<dbReference type="InterPro" id="IPR046956">
    <property type="entry name" value="RLP23-like"/>
</dbReference>
<evidence type="ECO:0000256" key="6">
    <source>
        <dbReference type="ARBA" id="ARBA00022989"/>
    </source>
</evidence>
<dbReference type="Gene3D" id="3.80.10.10">
    <property type="entry name" value="Ribonuclease Inhibitor"/>
    <property type="match status" value="1"/>
</dbReference>
<keyword evidence="2" id="KW-0433">Leucine-rich repeat</keyword>
<dbReference type="InterPro" id="IPR013210">
    <property type="entry name" value="LRR_N_plant-typ"/>
</dbReference>
<keyword evidence="8" id="KW-0675">Receptor</keyword>
<organism evidence="12 13">
    <name type="scientific">Vitis vinifera</name>
    <name type="common">Grape</name>
    <dbReference type="NCBI Taxonomy" id="29760"/>
    <lineage>
        <taxon>Eukaryota</taxon>
        <taxon>Viridiplantae</taxon>
        <taxon>Streptophyta</taxon>
        <taxon>Embryophyta</taxon>
        <taxon>Tracheophyta</taxon>
        <taxon>Spermatophyta</taxon>
        <taxon>Magnoliopsida</taxon>
        <taxon>eudicotyledons</taxon>
        <taxon>Gunneridae</taxon>
        <taxon>Pentapetalae</taxon>
        <taxon>rosids</taxon>
        <taxon>Vitales</taxon>
        <taxon>Vitaceae</taxon>
        <taxon>Viteae</taxon>
        <taxon>Vitis</taxon>
    </lineage>
</organism>
<feature type="domain" description="Leucine-rich repeat-containing N-terminal plant-type" evidence="11">
    <location>
        <begin position="32"/>
        <end position="75"/>
    </location>
</feature>
<reference evidence="12 13" key="1">
    <citation type="journal article" date="2023" name="Hortic Res">
        <title>The complete reference genome for grapevine (Vitis vinifera L.) genetics and breeding.</title>
        <authorList>
            <person name="Shi X."/>
            <person name="Cao S."/>
            <person name="Wang X."/>
            <person name="Huang S."/>
            <person name="Wang Y."/>
            <person name="Liu Z."/>
            <person name="Liu W."/>
            <person name="Leng X."/>
            <person name="Peng Y."/>
            <person name="Wang N."/>
            <person name="Wang Y."/>
            <person name="Ma Z."/>
            <person name="Xu X."/>
            <person name="Zhang F."/>
            <person name="Xue H."/>
            <person name="Zhong H."/>
            <person name="Wang Y."/>
            <person name="Zhang K."/>
            <person name="Velt A."/>
            <person name="Avia K."/>
            <person name="Holtgrawe D."/>
            <person name="Grimplet J."/>
            <person name="Matus J.T."/>
            <person name="Ware D."/>
            <person name="Wu X."/>
            <person name="Wang H."/>
            <person name="Liu C."/>
            <person name="Fang Y."/>
            <person name="Rustenholz C."/>
            <person name="Cheng Z."/>
            <person name="Xiao H."/>
            <person name="Zhou Y."/>
        </authorList>
    </citation>
    <scope>NUCLEOTIDE SEQUENCE [LARGE SCALE GENOMIC DNA]</scope>
    <source>
        <strain evidence="13">cv. Pinot noir / PN40024</strain>
        <tissue evidence="12">Leaf</tissue>
    </source>
</reference>
<dbReference type="InterPro" id="IPR032675">
    <property type="entry name" value="LRR_dom_sf"/>
</dbReference>
<dbReference type="EMBL" id="CP126656">
    <property type="protein sequence ID" value="WJZ95188.1"/>
    <property type="molecule type" value="Genomic_DNA"/>
</dbReference>
<keyword evidence="7" id="KW-0472">Membrane</keyword>
<keyword evidence="6" id="KW-1133">Transmembrane helix</keyword>
<evidence type="ECO:0000256" key="9">
    <source>
        <dbReference type="ARBA" id="ARBA00023180"/>
    </source>
</evidence>
<evidence type="ECO:0000256" key="5">
    <source>
        <dbReference type="ARBA" id="ARBA00022737"/>
    </source>
</evidence>
<proteinExistence type="predicted"/>
<evidence type="ECO:0000256" key="4">
    <source>
        <dbReference type="ARBA" id="ARBA00022729"/>
    </source>
</evidence>
<protein>
    <recommendedName>
        <fullName evidence="11">Leucine-rich repeat-containing N-terminal plant-type domain-containing protein</fullName>
    </recommendedName>
</protein>